<dbReference type="SUPFAM" id="SSF118310">
    <property type="entry name" value="AN1-like Zinc finger"/>
    <property type="match status" value="2"/>
</dbReference>
<evidence type="ECO:0000256" key="1">
    <source>
        <dbReference type="ARBA" id="ARBA00022723"/>
    </source>
</evidence>
<evidence type="ECO:0000313" key="5">
    <source>
        <dbReference type="EMBL" id="RSL52391.1"/>
    </source>
</evidence>
<dbReference type="GO" id="GO:0008270">
    <property type="term" value="F:zinc ion binding"/>
    <property type="evidence" value="ECO:0007669"/>
    <property type="project" value="UniProtKB-KW"/>
</dbReference>
<organism evidence="5 6">
    <name type="scientific">Fusarium duplospermum</name>
    <dbReference type="NCBI Taxonomy" id="1325734"/>
    <lineage>
        <taxon>Eukaryota</taxon>
        <taxon>Fungi</taxon>
        <taxon>Dikarya</taxon>
        <taxon>Ascomycota</taxon>
        <taxon>Pezizomycotina</taxon>
        <taxon>Sordariomycetes</taxon>
        <taxon>Hypocreomycetidae</taxon>
        <taxon>Hypocreales</taxon>
        <taxon>Nectriaceae</taxon>
        <taxon>Fusarium</taxon>
        <taxon>Fusarium solani species complex</taxon>
    </lineage>
</organism>
<proteinExistence type="predicted"/>
<name>A0A428PH68_9HYPO</name>
<reference evidence="5 6" key="1">
    <citation type="submission" date="2017-06" db="EMBL/GenBank/DDBJ databases">
        <title>Comparative genomic analysis of Ambrosia Fusariam Clade fungi.</title>
        <authorList>
            <person name="Stajich J.E."/>
            <person name="Carrillo J."/>
            <person name="Kijimoto T."/>
            <person name="Eskalen A."/>
            <person name="O'Donnell K."/>
            <person name="Kasson M."/>
        </authorList>
    </citation>
    <scope>NUCLEOTIDE SEQUENCE [LARGE SCALE GENOMIC DNA]</scope>
    <source>
        <strain evidence="5 6">NRRL62584</strain>
    </source>
</reference>
<evidence type="ECO:0000259" key="4">
    <source>
        <dbReference type="SMART" id="SM00154"/>
    </source>
</evidence>
<dbReference type="InterPro" id="IPR051678">
    <property type="entry name" value="AGP_Transferase"/>
</dbReference>
<keyword evidence="2" id="KW-0863">Zinc-finger</keyword>
<dbReference type="SMART" id="SM00154">
    <property type="entry name" value="ZnF_AN1"/>
    <property type="match status" value="2"/>
</dbReference>
<accession>A0A428PH68</accession>
<dbReference type="InterPro" id="IPR002575">
    <property type="entry name" value="Aminoglycoside_PTrfase"/>
</dbReference>
<dbReference type="Gene3D" id="4.10.1110.10">
    <property type="entry name" value="AN1-like Zinc finger"/>
    <property type="match status" value="1"/>
</dbReference>
<keyword evidence="1" id="KW-0479">Metal-binding</keyword>
<keyword evidence="3" id="KW-0862">Zinc</keyword>
<dbReference type="InterPro" id="IPR035896">
    <property type="entry name" value="AN1-like_Znf"/>
</dbReference>
<keyword evidence="6" id="KW-1185">Reference proteome</keyword>
<dbReference type="InterPro" id="IPR011009">
    <property type="entry name" value="Kinase-like_dom_sf"/>
</dbReference>
<dbReference type="PANTHER" id="PTHR21310:SF15">
    <property type="entry name" value="AMINOGLYCOSIDE PHOSPHOTRANSFERASE DOMAIN-CONTAINING PROTEIN"/>
    <property type="match status" value="1"/>
</dbReference>
<evidence type="ECO:0000256" key="2">
    <source>
        <dbReference type="ARBA" id="ARBA00022771"/>
    </source>
</evidence>
<evidence type="ECO:0000256" key="3">
    <source>
        <dbReference type="ARBA" id="ARBA00022833"/>
    </source>
</evidence>
<dbReference type="SUPFAM" id="SSF56112">
    <property type="entry name" value="Protein kinase-like (PK-like)"/>
    <property type="match status" value="2"/>
</dbReference>
<dbReference type="Proteomes" id="UP000288168">
    <property type="component" value="Unassembled WGS sequence"/>
</dbReference>
<feature type="domain" description="AN1-type" evidence="4">
    <location>
        <begin position="481"/>
        <end position="520"/>
    </location>
</feature>
<dbReference type="AlphaFoldDB" id="A0A428PH68"/>
<dbReference type="Pfam" id="PF01636">
    <property type="entry name" value="APH"/>
    <property type="match status" value="2"/>
</dbReference>
<dbReference type="InterPro" id="IPR000058">
    <property type="entry name" value="Znf_AN1"/>
</dbReference>
<dbReference type="STRING" id="1325734.A0A428PH68"/>
<comment type="caution">
    <text evidence="5">The sequence shown here is derived from an EMBL/GenBank/DDBJ whole genome shotgun (WGS) entry which is preliminary data.</text>
</comment>
<evidence type="ECO:0000313" key="6">
    <source>
        <dbReference type="Proteomes" id="UP000288168"/>
    </source>
</evidence>
<dbReference type="PANTHER" id="PTHR21310">
    <property type="entry name" value="AMINOGLYCOSIDE PHOSPHOTRANSFERASE-RELATED-RELATED"/>
    <property type="match status" value="1"/>
</dbReference>
<protein>
    <recommendedName>
        <fullName evidence="4">AN1-type domain-containing protein</fullName>
    </recommendedName>
</protein>
<feature type="domain" description="AN1-type" evidence="4">
    <location>
        <begin position="7"/>
        <end position="47"/>
    </location>
</feature>
<gene>
    <name evidence="5" type="ORF">CEP54_010937</name>
</gene>
<dbReference type="OrthoDB" id="5327538at2759"/>
<dbReference type="EMBL" id="NKCI01000136">
    <property type="protein sequence ID" value="RSL52391.1"/>
    <property type="molecule type" value="Genomic_DNA"/>
</dbReference>
<sequence length="935" mass="105534">MFPYWACAVEGCLNAAAIDIGGCERCQSMYCSIHVDSIHHTCEVRSISRARNQSSKPLKDSPLDSDELVAAKTAELTALHDKINHAALVKRATELSGGKPCQLNDDDPMGRCMMGDRHIHLQLMFEDGTVWLARIPRETYWSFDKQLGNDILISECATLRWLESVDLPAPRLHGYGLYDDPQNEVGVAFMLIDKMPGRPFDSHSASEEQKAKVLGQWADILCTLSSHPFEQSGSLRFDHDETIKVGPMASDNTAMLPCMGPFQHAKDLYSSWAVAYLKIITEGQIFADFSLDAYIMFKYILRQIKTGPWLDRWRDLNSGPFFLKHPDDKGTHLLVDDDFQITGVIDWTFARIVPAFETFAPSVMSADIDDLFFGEVGLTNEDRILGQELQHRGSPLCFFQSDEIRRLMFGLGMAVSFDHDEAIGAFQGLVATFEGKPLDWDKWWHASLFEWRNDPFVSAHVKEMSTRVSNPLPTVPRFATCSYLYCTRPSVRGPRCRFCLNDFCAIHTLPRYHRCPLDDYMSDNDDETEARNDVEAVLTQLNGPQLLQVASSLRDGKCCVFCPGKYIGPGSMMGSSNYHTWILFEDGVVWLARIPRNSTSESTPLDVAEYVVESEYATLKWLEGLRFPTPRAYGYGLASDPDNLVGVSYILEDAMPGQPFNPRLATNEQKAHVFNQYARILVEISHHPRTQAFSFVPGDGMMRQGPIASNRDHTLEKYGPFHTSQDYFTEIAEHQLQLVADGQLYPEHPKEAFVFYRMLRDRVAPVLADTPVSCGGFYLKHADDMGDHLLVDKNYNITAVIDWQYARFVPAREAFGPSLFTANLGNLHRGVAGLCADDKLLSTYLRRQGREDVADLMRGSELARRFHLGLSSGLGKPEVSRLIRAVLCLLDGRDAPRSGVRAWVEQEWACAVGDPWREKTMRLIQDIERVKLERA</sequence>